<keyword evidence="2" id="KW-1185">Reference proteome</keyword>
<reference evidence="3" key="1">
    <citation type="submission" date="2025-08" db="UniProtKB">
        <authorList>
            <consortium name="RefSeq"/>
        </authorList>
    </citation>
    <scope>IDENTIFICATION</scope>
    <source>
        <tissue evidence="3">Whole organism</tissue>
    </source>
</reference>
<dbReference type="Proteomes" id="UP000694843">
    <property type="component" value="Unplaced"/>
</dbReference>
<gene>
    <name evidence="3" type="primary">LOC108670434</name>
</gene>
<proteinExistence type="predicted"/>
<feature type="region of interest" description="Disordered" evidence="1">
    <location>
        <begin position="1"/>
        <end position="115"/>
    </location>
</feature>
<feature type="compositionally biased region" description="Basic and acidic residues" evidence="1">
    <location>
        <begin position="158"/>
        <end position="173"/>
    </location>
</feature>
<protein>
    <submittedName>
        <fullName evidence="3">Uncharacterized protein LOC108670434</fullName>
    </submittedName>
</protein>
<organism evidence="2 3">
    <name type="scientific">Hyalella azteca</name>
    <name type="common">Amphipod</name>
    <dbReference type="NCBI Taxonomy" id="294128"/>
    <lineage>
        <taxon>Eukaryota</taxon>
        <taxon>Metazoa</taxon>
        <taxon>Ecdysozoa</taxon>
        <taxon>Arthropoda</taxon>
        <taxon>Crustacea</taxon>
        <taxon>Multicrustacea</taxon>
        <taxon>Malacostraca</taxon>
        <taxon>Eumalacostraca</taxon>
        <taxon>Peracarida</taxon>
        <taxon>Amphipoda</taxon>
        <taxon>Senticaudata</taxon>
        <taxon>Talitrida</taxon>
        <taxon>Talitroidea</taxon>
        <taxon>Hyalellidae</taxon>
        <taxon>Hyalella</taxon>
    </lineage>
</organism>
<accession>A0A8B7NIC9</accession>
<evidence type="ECO:0000256" key="1">
    <source>
        <dbReference type="SAM" id="MobiDB-lite"/>
    </source>
</evidence>
<dbReference type="KEGG" id="hazt:108670434"/>
<dbReference type="GeneID" id="108670434"/>
<feature type="region of interest" description="Disordered" evidence="1">
    <location>
        <begin position="144"/>
        <end position="200"/>
    </location>
</feature>
<feature type="compositionally biased region" description="Polar residues" evidence="1">
    <location>
        <begin position="83"/>
        <end position="96"/>
    </location>
</feature>
<sequence>MPLVTKCDGATQTSTEEAEDPSQKQEATTIEHRDKPTYRFHSRPKTAPKSPLKEPPTSNVARKRMQSTTSPLSEMSKAKIPKSQPTLQSQRRQSGDYSAEEESRREKVRKAPSTDVAYRVRSLERVTHVPEFSSDILNKYPIPPRFLHAAAPPPPIVEMRRWGERDEERRPPEHTGTLTSPSIKPKALPPRVDARTKPTK</sequence>
<evidence type="ECO:0000313" key="2">
    <source>
        <dbReference type="Proteomes" id="UP000694843"/>
    </source>
</evidence>
<name>A0A8B7NIC9_HYAAZ</name>
<dbReference type="RefSeq" id="XP_018013397.1">
    <property type="nucleotide sequence ID" value="XM_018157908.1"/>
</dbReference>
<dbReference type="AlphaFoldDB" id="A0A8B7NIC9"/>
<feature type="compositionally biased region" description="Polar residues" evidence="1">
    <location>
        <begin position="56"/>
        <end position="73"/>
    </location>
</feature>
<evidence type="ECO:0000313" key="3">
    <source>
        <dbReference type="RefSeq" id="XP_018013397.1"/>
    </source>
</evidence>